<name>A0A1G8NJF1_9CLOT</name>
<evidence type="ECO:0000256" key="1">
    <source>
        <dbReference type="ARBA" id="ARBA00004651"/>
    </source>
</evidence>
<dbReference type="GO" id="GO:0005886">
    <property type="term" value="C:plasma membrane"/>
    <property type="evidence" value="ECO:0007669"/>
    <property type="project" value="UniProtKB-SubCell"/>
</dbReference>
<dbReference type="RefSeq" id="WP_051651578.1">
    <property type="nucleotide sequence ID" value="NZ_DAMAXS010000001.1"/>
</dbReference>
<keyword evidence="3 6" id="KW-0812">Transmembrane</keyword>
<feature type="transmembrane region" description="Helical" evidence="6">
    <location>
        <begin position="80"/>
        <end position="96"/>
    </location>
</feature>
<feature type="transmembrane region" description="Helical" evidence="6">
    <location>
        <begin position="58"/>
        <end position="74"/>
    </location>
</feature>
<reference evidence="7 8" key="1">
    <citation type="submission" date="2016-10" db="EMBL/GenBank/DDBJ databases">
        <authorList>
            <person name="de Groot N.N."/>
        </authorList>
    </citation>
    <scope>NUCLEOTIDE SEQUENCE [LARGE SCALE GENOMIC DNA]</scope>
    <source>
        <strain evidence="7 8">CGMCC 1.5058</strain>
    </source>
</reference>
<gene>
    <name evidence="7" type="ORF">SAMN05421804_104206</name>
</gene>
<organism evidence="7 8">
    <name type="scientific">Proteiniclasticum ruminis</name>
    <dbReference type="NCBI Taxonomy" id="398199"/>
    <lineage>
        <taxon>Bacteria</taxon>
        <taxon>Bacillati</taxon>
        <taxon>Bacillota</taxon>
        <taxon>Clostridia</taxon>
        <taxon>Eubacteriales</taxon>
        <taxon>Clostridiaceae</taxon>
        <taxon>Proteiniclasticum</taxon>
    </lineage>
</organism>
<evidence type="ECO:0000256" key="6">
    <source>
        <dbReference type="SAM" id="Phobius"/>
    </source>
</evidence>
<dbReference type="PANTHER" id="PTHR30509:SF9">
    <property type="entry name" value="MULTIDRUG RESISTANCE PROTEIN MDTO"/>
    <property type="match status" value="1"/>
</dbReference>
<dbReference type="InterPro" id="IPR010343">
    <property type="entry name" value="ArAE_1"/>
</dbReference>
<evidence type="ECO:0000256" key="5">
    <source>
        <dbReference type="ARBA" id="ARBA00023136"/>
    </source>
</evidence>
<dbReference type="EMBL" id="FNDZ01000004">
    <property type="protein sequence ID" value="SDI79640.1"/>
    <property type="molecule type" value="Genomic_DNA"/>
</dbReference>
<evidence type="ECO:0000256" key="3">
    <source>
        <dbReference type="ARBA" id="ARBA00022692"/>
    </source>
</evidence>
<accession>A0A1G8NJF1</accession>
<feature type="transmembrane region" description="Helical" evidence="6">
    <location>
        <begin position="33"/>
        <end position="51"/>
    </location>
</feature>
<evidence type="ECO:0000256" key="2">
    <source>
        <dbReference type="ARBA" id="ARBA00022475"/>
    </source>
</evidence>
<dbReference type="PANTHER" id="PTHR30509">
    <property type="entry name" value="P-HYDROXYBENZOIC ACID EFFLUX PUMP SUBUNIT-RELATED"/>
    <property type="match status" value="1"/>
</dbReference>
<sequence>MKNRLIGMRTIKTALVVVLSYIVSSIINDELSFALIYAAVICVETSVVSSFKIGYNRVLGTVVGGIIGLFMSYIPLYGAITMAAGVVITILFCNLLDIKKATGIAITLVIIIVTGSSESSPAIYAMQRTLDTVIGIVIATIVNLLIYPPDQMIRVRDSFQKFRDTARHVVGDLILYGISDGLDTLGSQLDGFKDTFNELNKELFILKKYDKEEYDYYALMVEASEKVFIYAEATSLSETNVKMTKDNHQKLYKLLSLEIFQTEFVTMESSTREDMIYNYNLAKLISALEKILKERTFQVDNSKY</sequence>
<keyword evidence="2" id="KW-1003">Cell membrane</keyword>
<evidence type="ECO:0000256" key="4">
    <source>
        <dbReference type="ARBA" id="ARBA00022989"/>
    </source>
</evidence>
<evidence type="ECO:0000313" key="7">
    <source>
        <dbReference type="EMBL" id="SDI79640.1"/>
    </source>
</evidence>
<evidence type="ECO:0000313" key="8">
    <source>
        <dbReference type="Proteomes" id="UP000183255"/>
    </source>
</evidence>
<feature type="transmembrane region" description="Helical" evidence="6">
    <location>
        <begin position="130"/>
        <end position="147"/>
    </location>
</feature>
<proteinExistence type="predicted"/>
<dbReference type="Pfam" id="PF06081">
    <property type="entry name" value="ArAE_1"/>
    <property type="match status" value="1"/>
</dbReference>
<dbReference type="Proteomes" id="UP000183255">
    <property type="component" value="Unassembled WGS sequence"/>
</dbReference>
<keyword evidence="5 6" id="KW-0472">Membrane</keyword>
<dbReference type="AlphaFoldDB" id="A0A1G8NJF1"/>
<feature type="transmembrane region" description="Helical" evidence="6">
    <location>
        <begin position="103"/>
        <end position="124"/>
    </location>
</feature>
<feature type="transmembrane region" description="Helical" evidence="6">
    <location>
        <begin position="7"/>
        <end position="27"/>
    </location>
</feature>
<protein>
    <submittedName>
        <fullName evidence="7">Aromatic acid exporter family member 1</fullName>
    </submittedName>
</protein>
<keyword evidence="4 6" id="KW-1133">Transmembrane helix</keyword>
<comment type="subcellular location">
    <subcellularLocation>
        <location evidence="1">Cell membrane</location>
        <topology evidence="1">Multi-pass membrane protein</topology>
    </subcellularLocation>
</comment>